<accession>A0A0A8ZKH8</accession>
<organism evidence="1">
    <name type="scientific">Arundo donax</name>
    <name type="common">Giant reed</name>
    <name type="synonym">Donax arundinaceus</name>
    <dbReference type="NCBI Taxonomy" id="35708"/>
    <lineage>
        <taxon>Eukaryota</taxon>
        <taxon>Viridiplantae</taxon>
        <taxon>Streptophyta</taxon>
        <taxon>Embryophyta</taxon>
        <taxon>Tracheophyta</taxon>
        <taxon>Spermatophyta</taxon>
        <taxon>Magnoliopsida</taxon>
        <taxon>Liliopsida</taxon>
        <taxon>Poales</taxon>
        <taxon>Poaceae</taxon>
        <taxon>PACMAD clade</taxon>
        <taxon>Arundinoideae</taxon>
        <taxon>Arundineae</taxon>
        <taxon>Arundo</taxon>
    </lineage>
</organism>
<protein>
    <submittedName>
        <fullName evidence="1">Uncharacterized protein</fullName>
    </submittedName>
</protein>
<dbReference type="AlphaFoldDB" id="A0A0A8ZKH8"/>
<name>A0A0A8ZKH8_ARUDO</name>
<proteinExistence type="predicted"/>
<reference evidence="1" key="2">
    <citation type="journal article" date="2015" name="Data Brief">
        <title>Shoot transcriptome of the giant reed, Arundo donax.</title>
        <authorList>
            <person name="Barrero R.A."/>
            <person name="Guerrero F.D."/>
            <person name="Moolhuijzen P."/>
            <person name="Goolsby J.A."/>
            <person name="Tidwell J."/>
            <person name="Bellgard S.E."/>
            <person name="Bellgard M.I."/>
        </authorList>
    </citation>
    <scope>NUCLEOTIDE SEQUENCE</scope>
    <source>
        <tissue evidence="1">Shoot tissue taken approximately 20 cm above the soil surface</tissue>
    </source>
</reference>
<evidence type="ECO:0000313" key="1">
    <source>
        <dbReference type="EMBL" id="JAD37235.1"/>
    </source>
</evidence>
<reference evidence="1" key="1">
    <citation type="submission" date="2014-09" db="EMBL/GenBank/DDBJ databases">
        <authorList>
            <person name="Magalhaes I.L.F."/>
            <person name="Oliveira U."/>
            <person name="Santos F.R."/>
            <person name="Vidigal T.H.D.A."/>
            <person name="Brescovit A.D."/>
            <person name="Santos A.J."/>
        </authorList>
    </citation>
    <scope>NUCLEOTIDE SEQUENCE</scope>
    <source>
        <tissue evidence="1">Shoot tissue taken approximately 20 cm above the soil surface</tissue>
    </source>
</reference>
<dbReference type="EMBL" id="GBRH01260660">
    <property type="protein sequence ID" value="JAD37235.1"/>
    <property type="molecule type" value="Transcribed_RNA"/>
</dbReference>
<sequence length="32" mass="3714">MVRLASNDQLSLCDRYHTLPHTEQFHASSLRS</sequence>